<keyword evidence="5" id="KW-0472">Membrane</keyword>
<dbReference type="InterPro" id="IPR023353">
    <property type="entry name" value="LemA-like_dom_sf"/>
</dbReference>
<evidence type="ECO:0000313" key="6">
    <source>
        <dbReference type="EMBL" id="MBA0085348.1"/>
    </source>
</evidence>
<name>A0A7V8SWV5_9BACT</name>
<dbReference type="Proteomes" id="UP000567293">
    <property type="component" value="Unassembled WGS sequence"/>
</dbReference>
<proteinExistence type="inferred from homology"/>
<reference evidence="6" key="1">
    <citation type="submission" date="2020-06" db="EMBL/GenBank/DDBJ databases">
        <title>Legume-microbial interactions unlock mineral nutrients during tropical forest succession.</title>
        <authorList>
            <person name="Epihov D.Z."/>
        </authorList>
    </citation>
    <scope>NUCLEOTIDE SEQUENCE [LARGE SCALE GENOMIC DNA]</scope>
    <source>
        <strain evidence="6">Pan2503</strain>
    </source>
</reference>
<evidence type="ECO:0000256" key="4">
    <source>
        <dbReference type="ARBA" id="ARBA00022989"/>
    </source>
</evidence>
<dbReference type="AlphaFoldDB" id="A0A7V8SWV5"/>
<dbReference type="GO" id="GO:0016020">
    <property type="term" value="C:membrane"/>
    <property type="evidence" value="ECO:0007669"/>
    <property type="project" value="UniProtKB-SubCell"/>
</dbReference>
<gene>
    <name evidence="6" type="ORF">HRJ53_10150</name>
</gene>
<keyword evidence="7" id="KW-1185">Reference proteome</keyword>
<dbReference type="EMBL" id="JACDQQ010000978">
    <property type="protein sequence ID" value="MBA0085348.1"/>
    <property type="molecule type" value="Genomic_DNA"/>
</dbReference>
<evidence type="ECO:0000256" key="2">
    <source>
        <dbReference type="ARBA" id="ARBA00008854"/>
    </source>
</evidence>
<dbReference type="InterPro" id="IPR007156">
    <property type="entry name" value="MamQ_LemA"/>
</dbReference>
<evidence type="ECO:0000256" key="3">
    <source>
        <dbReference type="ARBA" id="ARBA00022692"/>
    </source>
</evidence>
<comment type="subcellular location">
    <subcellularLocation>
        <location evidence="1">Membrane</location>
        <topology evidence="1">Single-pass membrane protein</topology>
    </subcellularLocation>
</comment>
<sequence>MLVAGLAAGGQFVSVRNDLVAQRESVNSAWSQVDVVLQRRADLIPNLVETVKGFASHETEVFKNIADARAALISGRTPQEKIQANDQLSGALSRLLVVAENYPQLRSNENFLRLQDELAGTENRIAVERRKYNETLQRYNTAIQVFPNNIVASLAGFERNNAYFTTEPGARNAPKVKF</sequence>
<dbReference type="PANTHER" id="PTHR34478:SF2">
    <property type="entry name" value="MEMBRANE PROTEIN"/>
    <property type="match status" value="1"/>
</dbReference>
<dbReference type="PANTHER" id="PTHR34478">
    <property type="entry name" value="PROTEIN LEMA"/>
    <property type="match status" value="1"/>
</dbReference>
<evidence type="ECO:0000256" key="1">
    <source>
        <dbReference type="ARBA" id="ARBA00004167"/>
    </source>
</evidence>
<dbReference type="SUPFAM" id="SSF140478">
    <property type="entry name" value="LemA-like"/>
    <property type="match status" value="1"/>
</dbReference>
<keyword evidence="4" id="KW-1133">Transmembrane helix</keyword>
<dbReference type="Gene3D" id="1.20.1440.20">
    <property type="entry name" value="LemA-like domain"/>
    <property type="match status" value="1"/>
</dbReference>
<comment type="similarity">
    <text evidence="2">Belongs to the LemA family.</text>
</comment>
<evidence type="ECO:0000313" key="7">
    <source>
        <dbReference type="Proteomes" id="UP000567293"/>
    </source>
</evidence>
<organism evidence="6 7">
    <name type="scientific">Candidatus Acidiferrum panamense</name>
    <dbReference type="NCBI Taxonomy" id="2741543"/>
    <lineage>
        <taxon>Bacteria</taxon>
        <taxon>Pseudomonadati</taxon>
        <taxon>Acidobacteriota</taxon>
        <taxon>Terriglobia</taxon>
        <taxon>Candidatus Acidiferrales</taxon>
        <taxon>Candidatus Acidiferrum</taxon>
    </lineage>
</organism>
<accession>A0A7V8SWV5</accession>
<dbReference type="Pfam" id="PF04011">
    <property type="entry name" value="LemA"/>
    <property type="match status" value="1"/>
</dbReference>
<keyword evidence="3" id="KW-0812">Transmembrane</keyword>
<comment type="caution">
    <text evidence="6">The sequence shown here is derived from an EMBL/GenBank/DDBJ whole genome shotgun (WGS) entry which is preliminary data.</text>
</comment>
<evidence type="ECO:0000256" key="5">
    <source>
        <dbReference type="ARBA" id="ARBA00023136"/>
    </source>
</evidence>
<protein>
    <submittedName>
        <fullName evidence="6">LemA family protein</fullName>
    </submittedName>
</protein>